<accession>A0ACC2QJF8</accession>
<evidence type="ECO:0000313" key="2">
    <source>
        <dbReference type="Proteomes" id="UP001231649"/>
    </source>
</evidence>
<dbReference type="Proteomes" id="UP001231649">
    <property type="component" value="Chromosome 3"/>
</dbReference>
<comment type="caution">
    <text evidence="1">The sequence shown here is derived from an EMBL/GenBank/DDBJ whole genome shotgun (WGS) entry which is preliminary data.</text>
</comment>
<gene>
    <name evidence="1" type="ORF">PYW08_011455</name>
</gene>
<reference evidence="1" key="1">
    <citation type="submission" date="2023-03" db="EMBL/GenBank/DDBJ databases">
        <title>Chromosome-level genomes of two armyworms, Mythimna separata and Mythimna loreyi, provide insights into the biosynthesis and reception of sex pheromones.</title>
        <authorList>
            <person name="Zhao H."/>
        </authorList>
    </citation>
    <scope>NUCLEOTIDE SEQUENCE</scope>
    <source>
        <strain evidence="1">BeijingLab</strain>
    </source>
</reference>
<evidence type="ECO:0000313" key="1">
    <source>
        <dbReference type="EMBL" id="KAJ8719280.1"/>
    </source>
</evidence>
<protein>
    <submittedName>
        <fullName evidence="1">Uncharacterized protein</fullName>
    </submittedName>
</protein>
<proteinExistence type="predicted"/>
<name>A0ACC2QJF8_9NEOP</name>
<organism evidence="1 2">
    <name type="scientific">Mythimna loreyi</name>
    <dbReference type="NCBI Taxonomy" id="667449"/>
    <lineage>
        <taxon>Eukaryota</taxon>
        <taxon>Metazoa</taxon>
        <taxon>Ecdysozoa</taxon>
        <taxon>Arthropoda</taxon>
        <taxon>Hexapoda</taxon>
        <taxon>Insecta</taxon>
        <taxon>Pterygota</taxon>
        <taxon>Neoptera</taxon>
        <taxon>Endopterygota</taxon>
        <taxon>Lepidoptera</taxon>
        <taxon>Glossata</taxon>
        <taxon>Ditrysia</taxon>
        <taxon>Noctuoidea</taxon>
        <taxon>Noctuidae</taxon>
        <taxon>Noctuinae</taxon>
        <taxon>Hadenini</taxon>
        <taxon>Mythimna</taxon>
    </lineage>
</organism>
<sequence length="653" mass="71256">MPRVKIDYIVSFSSEDPDHPASNLLLREVSKKKWLCRRGESTCSVVLQLHKSVKISGVHIGAFHAALVEVLVGRSETSSEQFQVLVPSSVFISREESRRDAPVARVRSFGKDTFSAPACEQRWDRVRIVCSQPHNKHCQFGLSFVHVDAADEPGAGGAVPPRLLQLDTFSSDEDDFKPGELFAKHQQQASGERPSTASSNTGAQIRQATSQALKNIAESSTKLMKTPISKPGPSRALSPAPDNGRTDSGRADSGRTDSGRADRARDALLYARDDAAPHARIDAVLSRHERDKEHDKPTQKTKQHSKTNDDSNVKNKTKDEPKRTPQRNKNESPPRAQRSHEKPTSAQNKDKEVRKRRRSSSQEQAAPGLAPGPVSSEPHTLLRGAVLVLSGYENPQRAQVRATALALGAQVQRDWGPTATHLICAFPNTPKLRAVRESPGGAAVPAARADWLREQARRRRRLPWQWYATERARRVTPPPALLRDDDVPPDAARPHEPDPDEDTDDEIEKVLQAQKKRRVTESTTNDDSPTASTSGVPVQHDSEDDVATDEEAGGAPAAGGPPLSGALPDFFDGLTFMLDAAPAAARLMARYVTAYGGEVLTMSEVDEGSEVDYVIRGEGARSTSHASLVSHASHVTAAWLARCHQAKALLPHT</sequence>
<dbReference type="EMBL" id="CM056779">
    <property type="protein sequence ID" value="KAJ8719280.1"/>
    <property type="molecule type" value="Genomic_DNA"/>
</dbReference>
<keyword evidence="2" id="KW-1185">Reference proteome</keyword>